<protein>
    <submittedName>
        <fullName evidence="1">Uncharacterized protein</fullName>
    </submittedName>
</protein>
<name>A0ACB6ZTB3_THEGA</name>
<evidence type="ECO:0000313" key="1">
    <source>
        <dbReference type="EMBL" id="KAF9652777.1"/>
    </source>
</evidence>
<evidence type="ECO:0000313" key="2">
    <source>
        <dbReference type="Proteomes" id="UP000886501"/>
    </source>
</evidence>
<sequence length="279" mass="30527">MSSNTRELLANSTHLNASRKLYSTIQSSSRSASRETLEDGLTSGTNKPSRLEAKSRVKADDRRSDPQEVQKMLKFRTSILALDPHAKFFVGGHPLMVIHSKCGGKSVQKATNDASNFREHVSICQGPPFSAHDNGSLKSSLQGGLASSIYPTVLAPAGPSQPPCLGFNFEKLFGKDYKSLLNNEREQVTRAAKVAGLVWLNSNDKSSVISTSCLKKSPSRQEPAQPCHNCSKVLELSNFKDTLRREPPKLSIERYTPFRSADTTVISAGEYQKAMNGKV</sequence>
<accession>A0ACB6ZTB3</accession>
<keyword evidence="2" id="KW-1185">Reference proteome</keyword>
<proteinExistence type="predicted"/>
<comment type="caution">
    <text evidence="1">The sequence shown here is derived from an EMBL/GenBank/DDBJ whole genome shotgun (WGS) entry which is preliminary data.</text>
</comment>
<organism evidence="1 2">
    <name type="scientific">Thelephora ganbajun</name>
    <name type="common">Ganba fungus</name>
    <dbReference type="NCBI Taxonomy" id="370292"/>
    <lineage>
        <taxon>Eukaryota</taxon>
        <taxon>Fungi</taxon>
        <taxon>Dikarya</taxon>
        <taxon>Basidiomycota</taxon>
        <taxon>Agaricomycotina</taxon>
        <taxon>Agaricomycetes</taxon>
        <taxon>Thelephorales</taxon>
        <taxon>Thelephoraceae</taxon>
        <taxon>Thelephora</taxon>
    </lineage>
</organism>
<reference evidence="1" key="2">
    <citation type="journal article" date="2020" name="Nat. Commun.">
        <title>Large-scale genome sequencing of mycorrhizal fungi provides insights into the early evolution of symbiotic traits.</title>
        <authorList>
            <person name="Miyauchi S."/>
            <person name="Kiss E."/>
            <person name="Kuo A."/>
            <person name="Drula E."/>
            <person name="Kohler A."/>
            <person name="Sanchez-Garcia M."/>
            <person name="Morin E."/>
            <person name="Andreopoulos B."/>
            <person name="Barry K.W."/>
            <person name="Bonito G."/>
            <person name="Buee M."/>
            <person name="Carver A."/>
            <person name="Chen C."/>
            <person name="Cichocki N."/>
            <person name="Clum A."/>
            <person name="Culley D."/>
            <person name="Crous P.W."/>
            <person name="Fauchery L."/>
            <person name="Girlanda M."/>
            <person name="Hayes R.D."/>
            <person name="Keri Z."/>
            <person name="LaButti K."/>
            <person name="Lipzen A."/>
            <person name="Lombard V."/>
            <person name="Magnuson J."/>
            <person name="Maillard F."/>
            <person name="Murat C."/>
            <person name="Nolan M."/>
            <person name="Ohm R.A."/>
            <person name="Pangilinan J."/>
            <person name="Pereira M.F."/>
            <person name="Perotto S."/>
            <person name="Peter M."/>
            <person name="Pfister S."/>
            <person name="Riley R."/>
            <person name="Sitrit Y."/>
            <person name="Stielow J.B."/>
            <person name="Szollosi G."/>
            <person name="Zifcakova L."/>
            <person name="Stursova M."/>
            <person name="Spatafora J.W."/>
            <person name="Tedersoo L."/>
            <person name="Vaario L.M."/>
            <person name="Yamada A."/>
            <person name="Yan M."/>
            <person name="Wang P."/>
            <person name="Xu J."/>
            <person name="Bruns T."/>
            <person name="Baldrian P."/>
            <person name="Vilgalys R."/>
            <person name="Dunand C."/>
            <person name="Henrissat B."/>
            <person name="Grigoriev I.V."/>
            <person name="Hibbett D."/>
            <person name="Nagy L.G."/>
            <person name="Martin F.M."/>
        </authorList>
    </citation>
    <scope>NUCLEOTIDE SEQUENCE</scope>
    <source>
        <strain evidence="1">P2</strain>
    </source>
</reference>
<reference evidence="1" key="1">
    <citation type="submission" date="2019-10" db="EMBL/GenBank/DDBJ databases">
        <authorList>
            <consortium name="DOE Joint Genome Institute"/>
            <person name="Kuo A."/>
            <person name="Miyauchi S."/>
            <person name="Kiss E."/>
            <person name="Drula E."/>
            <person name="Kohler A."/>
            <person name="Sanchez-Garcia M."/>
            <person name="Andreopoulos B."/>
            <person name="Barry K.W."/>
            <person name="Bonito G."/>
            <person name="Buee M."/>
            <person name="Carver A."/>
            <person name="Chen C."/>
            <person name="Cichocki N."/>
            <person name="Clum A."/>
            <person name="Culley D."/>
            <person name="Crous P.W."/>
            <person name="Fauchery L."/>
            <person name="Girlanda M."/>
            <person name="Hayes R."/>
            <person name="Keri Z."/>
            <person name="Labutti K."/>
            <person name="Lipzen A."/>
            <person name="Lombard V."/>
            <person name="Magnuson J."/>
            <person name="Maillard F."/>
            <person name="Morin E."/>
            <person name="Murat C."/>
            <person name="Nolan M."/>
            <person name="Ohm R."/>
            <person name="Pangilinan J."/>
            <person name="Pereira M."/>
            <person name="Perotto S."/>
            <person name="Peter M."/>
            <person name="Riley R."/>
            <person name="Sitrit Y."/>
            <person name="Stielow B."/>
            <person name="Szollosi G."/>
            <person name="Zifcakova L."/>
            <person name="Stursova M."/>
            <person name="Spatafora J.W."/>
            <person name="Tedersoo L."/>
            <person name="Vaario L.-M."/>
            <person name="Yamada A."/>
            <person name="Yan M."/>
            <person name="Wang P."/>
            <person name="Xu J."/>
            <person name="Bruns T."/>
            <person name="Baldrian P."/>
            <person name="Vilgalys R."/>
            <person name="Henrissat B."/>
            <person name="Grigoriev I.V."/>
            <person name="Hibbett D."/>
            <person name="Nagy L.G."/>
            <person name="Martin F.M."/>
        </authorList>
    </citation>
    <scope>NUCLEOTIDE SEQUENCE</scope>
    <source>
        <strain evidence="1">P2</strain>
    </source>
</reference>
<gene>
    <name evidence="1" type="ORF">BDM02DRAFT_3266131</name>
</gene>
<dbReference type="EMBL" id="MU117967">
    <property type="protein sequence ID" value="KAF9652777.1"/>
    <property type="molecule type" value="Genomic_DNA"/>
</dbReference>
<dbReference type="Proteomes" id="UP000886501">
    <property type="component" value="Unassembled WGS sequence"/>
</dbReference>